<dbReference type="EMBL" id="BAABWN010000007">
    <property type="protein sequence ID" value="GAA6168438.1"/>
    <property type="molecule type" value="Genomic_DNA"/>
</dbReference>
<gene>
    <name evidence="1" type="ORF">NBRC116591_22490</name>
</gene>
<comment type="caution">
    <text evidence="1">The sequence shown here is derived from an EMBL/GenBank/DDBJ whole genome shotgun (WGS) entry which is preliminary data.</text>
</comment>
<dbReference type="Proteomes" id="UP001465153">
    <property type="component" value="Unassembled WGS sequence"/>
</dbReference>
<organism evidence="1 2">
    <name type="scientific">Sessilibacter corallicola</name>
    <dbReference type="NCBI Taxonomy" id="2904075"/>
    <lineage>
        <taxon>Bacteria</taxon>
        <taxon>Pseudomonadati</taxon>
        <taxon>Pseudomonadota</taxon>
        <taxon>Gammaproteobacteria</taxon>
        <taxon>Cellvibrionales</taxon>
        <taxon>Cellvibrionaceae</taxon>
        <taxon>Sessilibacter</taxon>
    </lineage>
</organism>
<sequence length="80" mass="9246">MTQSTPTSTTEHSPLSEAMLHKVSDEDIQNYITLCHKILDQRKLEREKVAKENIKQLAKDAGIKVAFVEEKPQRRRTKKV</sequence>
<protein>
    <submittedName>
        <fullName evidence="1">Uncharacterized protein</fullName>
    </submittedName>
</protein>
<evidence type="ECO:0000313" key="2">
    <source>
        <dbReference type="Proteomes" id="UP001465153"/>
    </source>
</evidence>
<accession>A0ABQ0A9V9</accession>
<keyword evidence="2" id="KW-1185">Reference proteome</keyword>
<reference evidence="1 2" key="1">
    <citation type="submission" date="2024-04" db="EMBL/GenBank/DDBJ databases">
        <title>Draft genome sequence of Sessilibacter corallicola NBRC 116591.</title>
        <authorList>
            <person name="Miyakawa T."/>
            <person name="Kusuya Y."/>
            <person name="Miura T."/>
        </authorList>
    </citation>
    <scope>NUCLEOTIDE SEQUENCE [LARGE SCALE GENOMIC DNA]</scope>
    <source>
        <strain evidence="1 2">KU-00831-HH</strain>
    </source>
</reference>
<dbReference type="RefSeq" id="WP_353303133.1">
    <property type="nucleotide sequence ID" value="NZ_BAABWN010000007.1"/>
</dbReference>
<proteinExistence type="predicted"/>
<name>A0ABQ0A9V9_9GAMM</name>
<evidence type="ECO:0000313" key="1">
    <source>
        <dbReference type="EMBL" id="GAA6168438.1"/>
    </source>
</evidence>